<dbReference type="Pfam" id="PF00990">
    <property type="entry name" value="GGDEF"/>
    <property type="match status" value="1"/>
</dbReference>
<dbReference type="InterPro" id="IPR043128">
    <property type="entry name" value="Rev_trsase/Diguanyl_cyclase"/>
</dbReference>
<dbReference type="SUPFAM" id="SSF55073">
    <property type="entry name" value="Nucleotide cyclase"/>
    <property type="match status" value="1"/>
</dbReference>
<dbReference type="CDD" id="cd01948">
    <property type="entry name" value="EAL"/>
    <property type="match status" value="1"/>
</dbReference>
<dbReference type="NCBIfam" id="TIGR00254">
    <property type="entry name" value="GGDEF"/>
    <property type="match status" value="1"/>
</dbReference>
<evidence type="ECO:0000256" key="1">
    <source>
        <dbReference type="SAM" id="MobiDB-lite"/>
    </source>
</evidence>
<evidence type="ECO:0000259" key="2">
    <source>
        <dbReference type="PROSITE" id="PS50883"/>
    </source>
</evidence>
<protein>
    <submittedName>
        <fullName evidence="4">GGDEF domain-containing protein</fullName>
    </submittedName>
</protein>
<organism evidence="4 5">
    <name type="scientific">Deinococcus aerolatus</name>
    <dbReference type="NCBI Taxonomy" id="522487"/>
    <lineage>
        <taxon>Bacteria</taxon>
        <taxon>Thermotogati</taxon>
        <taxon>Deinococcota</taxon>
        <taxon>Deinococci</taxon>
        <taxon>Deinococcales</taxon>
        <taxon>Deinococcaceae</taxon>
        <taxon>Deinococcus</taxon>
    </lineage>
</organism>
<feature type="domain" description="EAL" evidence="2">
    <location>
        <begin position="666"/>
        <end position="922"/>
    </location>
</feature>
<dbReference type="Proteomes" id="UP000639973">
    <property type="component" value="Unassembled WGS sequence"/>
</dbReference>
<dbReference type="PROSITE" id="PS50883">
    <property type="entry name" value="EAL"/>
    <property type="match status" value="1"/>
</dbReference>
<dbReference type="PROSITE" id="PS50887">
    <property type="entry name" value="GGDEF"/>
    <property type="match status" value="1"/>
</dbReference>
<dbReference type="SUPFAM" id="SSF55785">
    <property type="entry name" value="PYP-like sensor domain (PAS domain)"/>
    <property type="match status" value="2"/>
</dbReference>
<comment type="caution">
    <text evidence="4">The sequence shown here is derived from an EMBL/GenBank/DDBJ whole genome shotgun (WGS) entry which is preliminary data.</text>
</comment>
<keyword evidence="5" id="KW-1185">Reference proteome</keyword>
<dbReference type="RefSeq" id="WP_229723654.1">
    <property type="nucleotide sequence ID" value="NZ_BMOL01000016.1"/>
</dbReference>
<dbReference type="InterPro" id="IPR035919">
    <property type="entry name" value="EAL_sf"/>
</dbReference>
<dbReference type="Pfam" id="PF00563">
    <property type="entry name" value="EAL"/>
    <property type="match status" value="1"/>
</dbReference>
<proteinExistence type="predicted"/>
<dbReference type="Gene3D" id="3.30.450.20">
    <property type="entry name" value="PAS domain"/>
    <property type="match status" value="2"/>
</dbReference>
<accession>A0ABQ2GDL8</accession>
<dbReference type="CDD" id="cd00130">
    <property type="entry name" value="PAS"/>
    <property type="match status" value="1"/>
</dbReference>
<dbReference type="CDD" id="cd01949">
    <property type="entry name" value="GGDEF"/>
    <property type="match status" value="1"/>
</dbReference>
<dbReference type="InterPro" id="IPR000014">
    <property type="entry name" value="PAS"/>
</dbReference>
<dbReference type="PANTHER" id="PTHR44757:SF2">
    <property type="entry name" value="BIOFILM ARCHITECTURE MAINTENANCE PROTEIN MBAA"/>
    <property type="match status" value="1"/>
</dbReference>
<dbReference type="InterPro" id="IPR013656">
    <property type="entry name" value="PAS_4"/>
</dbReference>
<reference evidence="5" key="1">
    <citation type="journal article" date="2019" name="Int. J. Syst. Evol. Microbiol.">
        <title>The Global Catalogue of Microorganisms (GCM) 10K type strain sequencing project: providing services to taxonomists for standard genome sequencing and annotation.</title>
        <authorList>
            <consortium name="The Broad Institute Genomics Platform"/>
            <consortium name="The Broad Institute Genome Sequencing Center for Infectious Disease"/>
            <person name="Wu L."/>
            <person name="Ma J."/>
        </authorList>
    </citation>
    <scope>NUCLEOTIDE SEQUENCE [LARGE SCALE GENOMIC DNA]</scope>
    <source>
        <strain evidence="5">JCM 15442</strain>
    </source>
</reference>
<dbReference type="Gene3D" id="3.20.20.450">
    <property type="entry name" value="EAL domain"/>
    <property type="match status" value="1"/>
</dbReference>
<evidence type="ECO:0000313" key="5">
    <source>
        <dbReference type="Proteomes" id="UP000639973"/>
    </source>
</evidence>
<dbReference type="SUPFAM" id="SSF141868">
    <property type="entry name" value="EAL domain-like"/>
    <property type="match status" value="1"/>
</dbReference>
<dbReference type="PANTHER" id="PTHR44757">
    <property type="entry name" value="DIGUANYLATE CYCLASE DGCP"/>
    <property type="match status" value="1"/>
</dbReference>
<dbReference type="Gene3D" id="3.30.70.270">
    <property type="match status" value="1"/>
</dbReference>
<sequence>MTHSLSKSAPATFQTSPAPPGALQPNAALFTALSDLLRAHAPQAALLARVGDAVLRLEDGGLEDGGPELEPPEAWLEGGEMTWLSRDGELLGLLWSEDGPVSPTAVEVLTMLLAASRPDGAVREAEVLVTQLPVATAWLTPELTFRRVSRPFLELLGLSDTEVLGRTVAEVLPGRPELLLTLQGAVSGRSVHLSDEALPPVGAQADTAGGKVRWVRGEARPYLGGWGAGVMLTLQDVSGEYERAAGVSALLDTRTPAALLTEAGVVLHASHGLSELAPQVAGQPAPVLVGAPLWAWAGFEGAPSAAVHNLVRLAAGGGPAQADVRLASGEVLTLNVRRSSENGLLVAESAGAQAGGPAPLGMISQVLALSEDAAVLVDAAGRAQLINDPAAALLGVEAARLVGLGLTRVLGELGVKVFSPQGQPLALPEWRSLPAPSCREVLLALPGHSLRHMELRLTPVGAEAGRKDGGSRAAAPAGGGLLLTLRDVTMLRRAEAKMHHDARHDSLTGLRNRVGLREDLTAMDRTPPTPGALVCLNIDGFGALNTALGRVACDRLLIGLAARLSDQVGGPGGAVARLEGGTFAVLLPHLESHDAMEAVQRALSAPLRCGPRETALTFGLGVAALDGGTAEDILSNAEIAVRHARQQGRGGIGFFTPALRAGVRNAYALEEDLGGALAAHEFTLLYQPVLNLGTGRALGAEALLRWQHPQLGLLSPASFLEAAGRSDLIARIGEWVVEEAVASRDRVRAGAAGQSAAAGAWQVSVNLSLEELRRSEGLDRLLPVLRTHGAPDIEVTAGSLLDHSEETLDMLEQLRGYGARLCVDDFGDGAGSNLSALIRFPLDVIKLHPTLIARLPDDPRVVTLVASTIELAHRLGLKVVAVGVERAEQLDVLRDLGCDAAQGYVVCPPLPEAELLAWLAAR</sequence>
<dbReference type="InterPro" id="IPR001633">
    <property type="entry name" value="EAL_dom"/>
</dbReference>
<dbReference type="InterPro" id="IPR029787">
    <property type="entry name" value="Nucleotide_cyclase"/>
</dbReference>
<gene>
    <name evidence="4" type="ORF">GCM10010840_29450</name>
</gene>
<feature type="domain" description="GGDEF" evidence="3">
    <location>
        <begin position="529"/>
        <end position="657"/>
    </location>
</feature>
<dbReference type="SMART" id="SM00267">
    <property type="entry name" value="GGDEF"/>
    <property type="match status" value="1"/>
</dbReference>
<dbReference type="InterPro" id="IPR000160">
    <property type="entry name" value="GGDEF_dom"/>
</dbReference>
<evidence type="ECO:0000259" key="3">
    <source>
        <dbReference type="PROSITE" id="PS50887"/>
    </source>
</evidence>
<evidence type="ECO:0000313" key="4">
    <source>
        <dbReference type="EMBL" id="GGL89440.1"/>
    </source>
</evidence>
<dbReference type="InterPro" id="IPR035965">
    <property type="entry name" value="PAS-like_dom_sf"/>
</dbReference>
<dbReference type="SMART" id="SM00052">
    <property type="entry name" value="EAL"/>
    <property type="match status" value="1"/>
</dbReference>
<name>A0ABQ2GDL8_9DEIO</name>
<feature type="compositionally biased region" description="Polar residues" evidence="1">
    <location>
        <begin position="1"/>
        <end position="16"/>
    </location>
</feature>
<feature type="region of interest" description="Disordered" evidence="1">
    <location>
        <begin position="1"/>
        <end position="21"/>
    </location>
</feature>
<dbReference type="Pfam" id="PF08448">
    <property type="entry name" value="PAS_4"/>
    <property type="match status" value="1"/>
</dbReference>
<dbReference type="InterPro" id="IPR052155">
    <property type="entry name" value="Biofilm_reg_signaling"/>
</dbReference>
<dbReference type="EMBL" id="BMOL01000016">
    <property type="protein sequence ID" value="GGL89440.1"/>
    <property type="molecule type" value="Genomic_DNA"/>
</dbReference>